<feature type="transmembrane region" description="Helical" evidence="1">
    <location>
        <begin position="75"/>
        <end position="94"/>
    </location>
</feature>
<comment type="caution">
    <text evidence="2">The sequence shown here is derived from an EMBL/GenBank/DDBJ whole genome shotgun (WGS) entry which is preliminary data.</text>
</comment>
<accession>A0A919ENZ9</accession>
<evidence type="ECO:0000313" key="2">
    <source>
        <dbReference type="EMBL" id="GHG08015.1"/>
    </source>
</evidence>
<keyword evidence="3" id="KW-1185">Reference proteome</keyword>
<dbReference type="AlphaFoldDB" id="A0A919ENZ9"/>
<gene>
    <name evidence="2" type="ORF">GCM10017667_44770</name>
</gene>
<keyword evidence="1" id="KW-0812">Transmembrane</keyword>
<dbReference type="EMBL" id="BNBE01000002">
    <property type="protein sequence ID" value="GHG08015.1"/>
    <property type="molecule type" value="Genomic_DNA"/>
</dbReference>
<reference evidence="2" key="1">
    <citation type="journal article" date="2014" name="Int. J. Syst. Evol. Microbiol.">
        <title>Complete genome sequence of Corynebacterium casei LMG S-19264T (=DSM 44701T), isolated from a smear-ripened cheese.</title>
        <authorList>
            <consortium name="US DOE Joint Genome Institute (JGI-PGF)"/>
            <person name="Walter F."/>
            <person name="Albersmeier A."/>
            <person name="Kalinowski J."/>
            <person name="Ruckert C."/>
        </authorList>
    </citation>
    <scope>NUCLEOTIDE SEQUENCE</scope>
    <source>
        <strain evidence="2">JCM 4122</strain>
    </source>
</reference>
<keyword evidence="1" id="KW-0472">Membrane</keyword>
<organism evidence="2 3">
    <name type="scientific">Streptomyces filamentosus</name>
    <name type="common">Streptomyces roseosporus</name>
    <dbReference type="NCBI Taxonomy" id="67294"/>
    <lineage>
        <taxon>Bacteria</taxon>
        <taxon>Bacillati</taxon>
        <taxon>Actinomycetota</taxon>
        <taxon>Actinomycetes</taxon>
        <taxon>Kitasatosporales</taxon>
        <taxon>Streptomycetaceae</taxon>
        <taxon>Streptomyces</taxon>
    </lineage>
</organism>
<sequence>MAPVTWANGCPGGNRTGPTAFSPSFPVRLRTDRVARCTGPMLTINVAVLLAVIVVMRLRRRTQARSRAEERNTALLVLVLGILIAPTPVGQSVFDGIGRLVRGVSGIGL</sequence>
<keyword evidence="1" id="KW-1133">Transmembrane helix</keyword>
<evidence type="ECO:0000256" key="1">
    <source>
        <dbReference type="SAM" id="Phobius"/>
    </source>
</evidence>
<name>A0A919ENZ9_STRFL</name>
<feature type="transmembrane region" description="Helical" evidence="1">
    <location>
        <begin position="33"/>
        <end position="55"/>
    </location>
</feature>
<protein>
    <submittedName>
        <fullName evidence="2">Uncharacterized protein</fullName>
    </submittedName>
</protein>
<reference evidence="2" key="2">
    <citation type="submission" date="2020-09" db="EMBL/GenBank/DDBJ databases">
        <authorList>
            <person name="Sun Q."/>
            <person name="Ohkuma M."/>
        </authorList>
    </citation>
    <scope>NUCLEOTIDE SEQUENCE</scope>
    <source>
        <strain evidence="2">JCM 4122</strain>
    </source>
</reference>
<evidence type="ECO:0000313" key="3">
    <source>
        <dbReference type="Proteomes" id="UP000632849"/>
    </source>
</evidence>
<dbReference type="Proteomes" id="UP000632849">
    <property type="component" value="Unassembled WGS sequence"/>
</dbReference>
<proteinExistence type="predicted"/>